<accession>A0A2Z6P2C8</accession>
<dbReference type="SMART" id="SM01103">
    <property type="entry name" value="CRS1_YhbY"/>
    <property type="match status" value="1"/>
</dbReference>
<evidence type="ECO:0000256" key="11">
    <source>
        <dbReference type="SAM" id="MobiDB-lite"/>
    </source>
</evidence>
<dbReference type="EMBL" id="DF974811">
    <property type="protein sequence ID" value="GAU50588.1"/>
    <property type="molecule type" value="Genomic_DNA"/>
</dbReference>
<evidence type="ECO:0000256" key="9">
    <source>
        <dbReference type="ARBA" id="ARBA00023274"/>
    </source>
</evidence>
<evidence type="ECO:0000256" key="5">
    <source>
        <dbReference type="ARBA" id="ARBA00022737"/>
    </source>
</evidence>
<dbReference type="GO" id="GO:0003729">
    <property type="term" value="F:mRNA binding"/>
    <property type="evidence" value="ECO:0007669"/>
    <property type="project" value="InterPro"/>
</dbReference>
<evidence type="ECO:0000256" key="4">
    <source>
        <dbReference type="ARBA" id="ARBA00022664"/>
    </source>
</evidence>
<name>A0A2Z6P2C8_TRISU</name>
<evidence type="ECO:0000256" key="3">
    <source>
        <dbReference type="ARBA" id="ARBA00022640"/>
    </source>
</evidence>
<evidence type="ECO:0000256" key="8">
    <source>
        <dbReference type="ARBA" id="ARBA00023187"/>
    </source>
</evidence>
<evidence type="ECO:0000259" key="12">
    <source>
        <dbReference type="PROSITE" id="PS51295"/>
    </source>
</evidence>
<organism evidence="13 14">
    <name type="scientific">Trifolium subterraneum</name>
    <name type="common">Subterranean clover</name>
    <dbReference type="NCBI Taxonomy" id="3900"/>
    <lineage>
        <taxon>Eukaryota</taxon>
        <taxon>Viridiplantae</taxon>
        <taxon>Streptophyta</taxon>
        <taxon>Embryophyta</taxon>
        <taxon>Tracheophyta</taxon>
        <taxon>Spermatophyta</taxon>
        <taxon>Magnoliopsida</taxon>
        <taxon>eudicotyledons</taxon>
        <taxon>Gunneridae</taxon>
        <taxon>Pentapetalae</taxon>
        <taxon>rosids</taxon>
        <taxon>fabids</taxon>
        <taxon>Fabales</taxon>
        <taxon>Fabaceae</taxon>
        <taxon>Papilionoideae</taxon>
        <taxon>50 kb inversion clade</taxon>
        <taxon>NPAAA clade</taxon>
        <taxon>Hologalegina</taxon>
        <taxon>IRL clade</taxon>
        <taxon>Trifolieae</taxon>
        <taxon>Trifolium</taxon>
    </lineage>
</organism>
<feature type="compositionally biased region" description="Polar residues" evidence="11">
    <location>
        <begin position="16"/>
        <end position="30"/>
    </location>
</feature>
<keyword evidence="7" id="KW-0809">Transit peptide</keyword>
<keyword evidence="2" id="KW-0150">Chloroplast</keyword>
<gene>
    <name evidence="13" type="ORF">TSUD_283190</name>
</gene>
<dbReference type="OrthoDB" id="551352at2759"/>
<dbReference type="GO" id="GO:1990904">
    <property type="term" value="C:ribonucleoprotein complex"/>
    <property type="evidence" value="ECO:0007669"/>
    <property type="project" value="UniProtKB-KW"/>
</dbReference>
<evidence type="ECO:0000256" key="2">
    <source>
        <dbReference type="ARBA" id="ARBA00022528"/>
    </source>
</evidence>
<keyword evidence="6 10" id="KW-0694">RNA-binding</keyword>
<keyword evidence="14" id="KW-1185">Reference proteome</keyword>
<dbReference type="Proteomes" id="UP000242715">
    <property type="component" value="Unassembled WGS sequence"/>
</dbReference>
<dbReference type="GO" id="GO:0009507">
    <property type="term" value="C:chloroplast"/>
    <property type="evidence" value="ECO:0007669"/>
    <property type="project" value="UniProtKB-SubCell"/>
</dbReference>
<keyword evidence="9" id="KW-0687">Ribonucleoprotein</keyword>
<dbReference type="PROSITE" id="PS51295">
    <property type="entry name" value="CRM"/>
    <property type="match status" value="1"/>
</dbReference>
<dbReference type="PANTHER" id="PTHR31846:SF20">
    <property type="entry name" value="CRM-DOMAIN CONTAINING FACTOR CFM2, CHLOROPLASTIC"/>
    <property type="match status" value="1"/>
</dbReference>
<keyword evidence="4" id="KW-0507">mRNA processing</keyword>
<reference evidence="14" key="1">
    <citation type="journal article" date="2017" name="Front. Plant Sci.">
        <title>Climate Clever Clovers: New Paradigm to Reduce the Environmental Footprint of Ruminants by Breeding Low Methanogenic Forages Utilizing Haplotype Variation.</title>
        <authorList>
            <person name="Kaur P."/>
            <person name="Appels R."/>
            <person name="Bayer P.E."/>
            <person name="Keeble-Gagnere G."/>
            <person name="Wang J."/>
            <person name="Hirakawa H."/>
            <person name="Shirasawa K."/>
            <person name="Vercoe P."/>
            <person name="Stefanova K."/>
            <person name="Durmic Z."/>
            <person name="Nichols P."/>
            <person name="Revell C."/>
            <person name="Isobe S.N."/>
            <person name="Edwards D."/>
            <person name="Erskine W."/>
        </authorList>
    </citation>
    <scope>NUCLEOTIDE SEQUENCE [LARGE SCALE GENOMIC DNA]</scope>
    <source>
        <strain evidence="14">cv. Daliak</strain>
    </source>
</reference>
<keyword evidence="3" id="KW-0934">Plastid</keyword>
<dbReference type="SUPFAM" id="SSF75471">
    <property type="entry name" value="YhbY-like"/>
    <property type="match status" value="1"/>
</dbReference>
<dbReference type="Gene3D" id="3.30.110.60">
    <property type="entry name" value="YhbY-like"/>
    <property type="match status" value="1"/>
</dbReference>
<evidence type="ECO:0000256" key="7">
    <source>
        <dbReference type="ARBA" id="ARBA00022946"/>
    </source>
</evidence>
<keyword evidence="8" id="KW-0508">mRNA splicing</keyword>
<keyword evidence="5" id="KW-0677">Repeat</keyword>
<dbReference type="InterPro" id="IPR035920">
    <property type="entry name" value="YhbY-like_sf"/>
</dbReference>
<evidence type="ECO:0000256" key="10">
    <source>
        <dbReference type="PROSITE-ProRule" id="PRU00626"/>
    </source>
</evidence>
<evidence type="ECO:0000256" key="6">
    <source>
        <dbReference type="ARBA" id="ARBA00022884"/>
    </source>
</evidence>
<evidence type="ECO:0000256" key="1">
    <source>
        <dbReference type="ARBA" id="ARBA00004229"/>
    </source>
</evidence>
<dbReference type="GO" id="GO:0006397">
    <property type="term" value="P:mRNA processing"/>
    <property type="evidence" value="ECO:0007669"/>
    <property type="project" value="UniProtKB-KW"/>
</dbReference>
<dbReference type="InterPro" id="IPR001890">
    <property type="entry name" value="RNA-binding_CRM"/>
</dbReference>
<dbReference type="AlphaFoldDB" id="A0A2Z6P2C8"/>
<proteinExistence type="predicted"/>
<protein>
    <recommendedName>
        <fullName evidence="12">CRM domain-containing protein</fullName>
    </recommendedName>
</protein>
<dbReference type="GO" id="GO:0000373">
    <property type="term" value="P:Group II intron splicing"/>
    <property type="evidence" value="ECO:0007669"/>
    <property type="project" value="UniProtKB-ARBA"/>
</dbReference>
<feature type="domain" description="CRM" evidence="12">
    <location>
        <begin position="108"/>
        <end position="206"/>
    </location>
</feature>
<dbReference type="Pfam" id="PF01985">
    <property type="entry name" value="CRS1_YhbY"/>
    <property type="match status" value="1"/>
</dbReference>
<sequence length="306" mass="34395">MDDDNENCNERESHSSEMNSATHAGQSSNIKTVKPALVQGVGTPNKVRFQLPGEAELLEEVDSLLEGLGPRFTDWWGYDPVPVDADLLPAVIPGFRRPFRLLPYGVKSNLTNDELTTLKRLARPLPCHFALGRNRKLQGVSAAIIKLWERCEIVKIAVKRGVQNTSNKIMAEEIKPTPALFGAMWVIHVTAVNYNFQSMLPVKLFRVLNSKDVTVTFDGNEFPSESPNPSPIMEVNKTRINCHVRVQRNQRGRSSFLHELSSIGRDIILHMQGPGFEPRAPHLFTLKGEILATRLLDQKETRGREE</sequence>
<evidence type="ECO:0000313" key="13">
    <source>
        <dbReference type="EMBL" id="GAU50588.1"/>
    </source>
</evidence>
<evidence type="ECO:0000313" key="14">
    <source>
        <dbReference type="Proteomes" id="UP000242715"/>
    </source>
</evidence>
<dbReference type="PANTHER" id="PTHR31846">
    <property type="entry name" value="CRS1 / YHBY (CRM) DOMAIN-CONTAINING PROTEIN"/>
    <property type="match status" value="1"/>
</dbReference>
<comment type="subcellular location">
    <subcellularLocation>
        <location evidence="1">Plastid</location>
        <location evidence="1">Chloroplast</location>
    </subcellularLocation>
</comment>
<dbReference type="InterPro" id="IPR045278">
    <property type="entry name" value="CRS1/CFM2/CFM3"/>
</dbReference>
<feature type="region of interest" description="Disordered" evidence="11">
    <location>
        <begin position="1"/>
        <end position="30"/>
    </location>
</feature>